<dbReference type="Proteomes" id="UP000507222">
    <property type="component" value="Unassembled WGS sequence"/>
</dbReference>
<reference evidence="2 3" key="1">
    <citation type="submission" date="2020-05" db="EMBL/GenBank/DDBJ databases">
        <authorList>
            <person name="Campoy J."/>
            <person name="Schneeberger K."/>
            <person name="Spophaly S."/>
        </authorList>
    </citation>
    <scope>NUCLEOTIDE SEQUENCE [LARGE SCALE GENOMIC DNA]</scope>
    <source>
        <strain evidence="2">PruArmRojPasFocal</strain>
    </source>
</reference>
<name>A0A6J5TM91_PRUAR</name>
<protein>
    <submittedName>
        <fullName evidence="2">Uncharacterized protein</fullName>
    </submittedName>
</protein>
<accession>A0A6J5TM91</accession>
<evidence type="ECO:0000313" key="2">
    <source>
        <dbReference type="EMBL" id="CAB4263658.1"/>
    </source>
</evidence>
<feature type="region of interest" description="Disordered" evidence="1">
    <location>
        <begin position="102"/>
        <end position="121"/>
    </location>
</feature>
<gene>
    <name evidence="2" type="ORF">CURHAP_LOCUS4286</name>
</gene>
<sequence>MPGPNSSLAKSPEAPYRTCLHNIFQGSCTNKWRPQKIFSRHPCRTAKLCNKNGGAQNMDTIMTSLLQNSLTKAQAKPRRIKETRIHKRKTCRTATLYNSSTSPWHELVHSGPQNLPPEPSF</sequence>
<evidence type="ECO:0000313" key="3">
    <source>
        <dbReference type="Proteomes" id="UP000507222"/>
    </source>
</evidence>
<dbReference type="EMBL" id="CAEKDK010000001">
    <property type="protein sequence ID" value="CAB4263658.1"/>
    <property type="molecule type" value="Genomic_DNA"/>
</dbReference>
<proteinExistence type="predicted"/>
<evidence type="ECO:0000256" key="1">
    <source>
        <dbReference type="SAM" id="MobiDB-lite"/>
    </source>
</evidence>
<dbReference type="AlphaFoldDB" id="A0A6J5TM91"/>
<organism evidence="2 3">
    <name type="scientific">Prunus armeniaca</name>
    <name type="common">Apricot</name>
    <name type="synonym">Armeniaca vulgaris</name>
    <dbReference type="NCBI Taxonomy" id="36596"/>
    <lineage>
        <taxon>Eukaryota</taxon>
        <taxon>Viridiplantae</taxon>
        <taxon>Streptophyta</taxon>
        <taxon>Embryophyta</taxon>
        <taxon>Tracheophyta</taxon>
        <taxon>Spermatophyta</taxon>
        <taxon>Magnoliopsida</taxon>
        <taxon>eudicotyledons</taxon>
        <taxon>Gunneridae</taxon>
        <taxon>Pentapetalae</taxon>
        <taxon>rosids</taxon>
        <taxon>fabids</taxon>
        <taxon>Rosales</taxon>
        <taxon>Rosaceae</taxon>
        <taxon>Amygdaloideae</taxon>
        <taxon>Amygdaleae</taxon>
        <taxon>Prunus</taxon>
    </lineage>
</organism>